<proteinExistence type="inferred from homology"/>
<dbReference type="PRINTS" id="PR00411">
    <property type="entry name" value="PNDRDTASEI"/>
</dbReference>
<organism evidence="4 5">
    <name type="scientific">Bordetella genomosp. 9</name>
    <dbReference type="NCBI Taxonomy" id="1416803"/>
    <lineage>
        <taxon>Bacteria</taxon>
        <taxon>Pseudomonadati</taxon>
        <taxon>Pseudomonadota</taxon>
        <taxon>Betaproteobacteria</taxon>
        <taxon>Burkholderiales</taxon>
        <taxon>Alcaligenaceae</taxon>
        <taxon>Bordetella</taxon>
    </lineage>
</organism>
<keyword evidence="2" id="KW-0560">Oxidoreductase</keyword>
<dbReference type="EMBL" id="NEVJ01000002">
    <property type="protein sequence ID" value="OZI23268.1"/>
    <property type="molecule type" value="Genomic_DNA"/>
</dbReference>
<reference evidence="4" key="1">
    <citation type="submission" date="2017-05" db="EMBL/GenBank/DDBJ databases">
        <title>Complete and WGS of Bordetella genogroups.</title>
        <authorList>
            <person name="Spilker T."/>
            <person name="Lipuma J."/>
        </authorList>
    </citation>
    <scope>NUCLEOTIDE SEQUENCE</scope>
    <source>
        <strain evidence="4">AU21707</strain>
    </source>
</reference>
<dbReference type="GO" id="GO:0008718">
    <property type="term" value="F:D-amino-acid dehydrogenase activity"/>
    <property type="evidence" value="ECO:0007669"/>
    <property type="project" value="TreeGrafter"/>
</dbReference>
<dbReference type="PANTHER" id="PTHR13847">
    <property type="entry name" value="SARCOSINE DEHYDROGENASE-RELATED"/>
    <property type="match status" value="1"/>
</dbReference>
<evidence type="ECO:0000259" key="3">
    <source>
        <dbReference type="Pfam" id="PF01266"/>
    </source>
</evidence>
<dbReference type="GO" id="GO:0005886">
    <property type="term" value="C:plasma membrane"/>
    <property type="evidence" value="ECO:0007669"/>
    <property type="project" value="TreeGrafter"/>
</dbReference>
<name>A0A261RE06_9BORD</name>
<dbReference type="Proteomes" id="UP000216857">
    <property type="component" value="Unassembled WGS sequence"/>
</dbReference>
<dbReference type="OrthoDB" id="9815989at2"/>
<keyword evidence="5" id="KW-1185">Reference proteome</keyword>
<protein>
    <submittedName>
        <fullName evidence="4">Amino acid deaminase</fullName>
    </submittedName>
</protein>
<comment type="caution">
    <text evidence="4">The sequence shown here is derived from an EMBL/GenBank/DDBJ whole genome shotgun (WGS) entry which is preliminary data.</text>
</comment>
<dbReference type="InterPro" id="IPR006076">
    <property type="entry name" value="FAD-dep_OxRdtase"/>
</dbReference>
<evidence type="ECO:0000313" key="5">
    <source>
        <dbReference type="Proteomes" id="UP000216857"/>
    </source>
</evidence>
<feature type="domain" description="FAD dependent oxidoreductase" evidence="3">
    <location>
        <begin position="19"/>
        <end position="413"/>
    </location>
</feature>
<dbReference type="Pfam" id="PF01266">
    <property type="entry name" value="DAO"/>
    <property type="match status" value="1"/>
</dbReference>
<dbReference type="Gene3D" id="3.50.50.60">
    <property type="entry name" value="FAD/NAD(P)-binding domain"/>
    <property type="match status" value="2"/>
</dbReference>
<dbReference type="AlphaFoldDB" id="A0A261RE06"/>
<evidence type="ECO:0000313" key="4">
    <source>
        <dbReference type="EMBL" id="OZI23268.1"/>
    </source>
</evidence>
<dbReference type="Gene3D" id="3.30.9.10">
    <property type="entry name" value="D-Amino Acid Oxidase, subunit A, domain 2"/>
    <property type="match status" value="2"/>
</dbReference>
<comment type="similarity">
    <text evidence="1">Belongs to the DadA oxidoreductase family.</text>
</comment>
<evidence type="ECO:0000256" key="2">
    <source>
        <dbReference type="ARBA" id="ARBA00023002"/>
    </source>
</evidence>
<dbReference type="InterPro" id="IPR036188">
    <property type="entry name" value="FAD/NAD-bd_sf"/>
</dbReference>
<gene>
    <name evidence="4" type="ORF">CAL26_07325</name>
</gene>
<dbReference type="GO" id="GO:0055130">
    <property type="term" value="P:D-alanine catabolic process"/>
    <property type="evidence" value="ECO:0007669"/>
    <property type="project" value="TreeGrafter"/>
</dbReference>
<evidence type="ECO:0000256" key="1">
    <source>
        <dbReference type="ARBA" id="ARBA00009410"/>
    </source>
</evidence>
<dbReference type="PANTHER" id="PTHR13847:SF280">
    <property type="entry name" value="D-AMINO ACID DEHYDROGENASE"/>
    <property type="match status" value="1"/>
</dbReference>
<dbReference type="SUPFAM" id="SSF51905">
    <property type="entry name" value="FAD/NAD(P)-binding domain"/>
    <property type="match status" value="1"/>
</dbReference>
<accession>A0A261RE06</accession>
<dbReference type="GO" id="GO:0005737">
    <property type="term" value="C:cytoplasm"/>
    <property type="evidence" value="ECO:0007669"/>
    <property type="project" value="TreeGrafter"/>
</dbReference>
<sequence length="443" mass="48451">MRQPLLKIDFNTPLPKHVDVAVIGGGAAGVITAYELAKRGQTVGIFEKGRIAAEQSSRNWGWCRTLGRDTRELGMAKLSVRRWSEISSEIGADVGFRETGITFVTQSESELAGWEEWFKFAQRSGVGAEMLSREQANKVYAENGSPWIGGVRTFHDGYADPSCAVPLIARHAARMGVSVQQNCAVNRLYFEGGNVAGVETERGLVRAGSVVIAGGAWSSLFCVKHKIVLPILNVYSSASKTRDDMQLDFRGPLKAPEFSLRERPAGGYILAKSGRGSVPIVPNSLRYGTRFMGLYASRRKSINLRFGREFFRQLWNEFGYLYLNRSPFERNRVLDPAPDMSLVRSAYEASAKVFPGFGPERLDIAWGGAIDNTPDGIPVVSAVDGMPNVYLCTGFSGHGFSSSMGAGTMLADLIVNGAAAPELRHLSHKRFLTGEKLAPNIIY</sequence>